<evidence type="ECO:0000313" key="1">
    <source>
        <dbReference type="EMBL" id="GEQ84771.1"/>
    </source>
</evidence>
<dbReference type="AlphaFoldDB" id="A0A5J4FYN5"/>
<dbReference type="SUPFAM" id="SSF54637">
    <property type="entry name" value="Thioesterase/thiol ester dehydrase-isomerase"/>
    <property type="match status" value="1"/>
</dbReference>
<protein>
    <recommendedName>
        <fullName evidence="3">DUF4442 domain-containing protein</fullName>
    </recommendedName>
</protein>
<dbReference type="InterPro" id="IPR027961">
    <property type="entry name" value="DUF4442"/>
</dbReference>
<gene>
    <name evidence="1" type="ORF">ULMS_02790</name>
</gene>
<dbReference type="OrthoDB" id="9814774at2"/>
<evidence type="ECO:0008006" key="3">
    <source>
        <dbReference type="Google" id="ProtNLM"/>
    </source>
</evidence>
<keyword evidence="2" id="KW-1185">Reference proteome</keyword>
<sequence length="178" mass="20761">MSLYQKLEAVGLKFFKPHTLFKYGFNFSPMYRRSTARITHVSKDIMKVTVKLPVSWKNRNYMNSIYGGSLFSAVDPIPMIQLVNILGKEYVVWDKSAVIHFKRPAKENVYADFIFNEAEISEIRKRIAFEKEFDITKSTSLTNKEKSIVYCTVDKTIYIAEKQFYKAKRAKKQSKKAS</sequence>
<dbReference type="Proteomes" id="UP000326994">
    <property type="component" value="Unassembled WGS sequence"/>
</dbReference>
<organism evidence="1 2">
    <name type="scientific">Patiriisocius marinistellae</name>
    <dbReference type="NCBI Taxonomy" id="2494560"/>
    <lineage>
        <taxon>Bacteria</taxon>
        <taxon>Pseudomonadati</taxon>
        <taxon>Bacteroidota</taxon>
        <taxon>Flavobacteriia</taxon>
        <taxon>Flavobacteriales</taxon>
        <taxon>Flavobacteriaceae</taxon>
        <taxon>Patiriisocius</taxon>
    </lineage>
</organism>
<proteinExistence type="predicted"/>
<dbReference type="InterPro" id="IPR029069">
    <property type="entry name" value="HotDog_dom_sf"/>
</dbReference>
<dbReference type="RefSeq" id="WP_151892714.1">
    <property type="nucleotide sequence ID" value="NZ_BKCF01000001.1"/>
</dbReference>
<name>A0A5J4FYN5_9FLAO</name>
<dbReference type="Gene3D" id="3.10.129.10">
    <property type="entry name" value="Hotdog Thioesterase"/>
    <property type="match status" value="1"/>
</dbReference>
<dbReference type="EMBL" id="BKCF01000001">
    <property type="protein sequence ID" value="GEQ84771.1"/>
    <property type="molecule type" value="Genomic_DNA"/>
</dbReference>
<evidence type="ECO:0000313" key="2">
    <source>
        <dbReference type="Proteomes" id="UP000326994"/>
    </source>
</evidence>
<dbReference type="Pfam" id="PF14539">
    <property type="entry name" value="DUF4442"/>
    <property type="match status" value="1"/>
</dbReference>
<accession>A0A5J4FYN5</accession>
<comment type="caution">
    <text evidence="1">The sequence shown here is derived from an EMBL/GenBank/DDBJ whole genome shotgun (WGS) entry which is preliminary data.</text>
</comment>
<reference evidence="1 2" key="1">
    <citation type="submission" date="2019-08" db="EMBL/GenBank/DDBJ databases">
        <title>Ulvibacter marinistellae sp. nov., isolated from a starfish, Patiria pectinifera.</title>
        <authorList>
            <person name="Kawano K."/>
            <person name="Ushijima N."/>
            <person name="Kihara M."/>
            <person name="Itoh H."/>
        </authorList>
    </citation>
    <scope>NUCLEOTIDE SEQUENCE [LARGE SCALE GENOMIC DNA]</scope>
    <source>
        <strain evidence="1 2">KK4</strain>
    </source>
</reference>